<keyword evidence="1" id="KW-0472">Membrane</keyword>
<keyword evidence="1" id="KW-1133">Transmembrane helix</keyword>
<evidence type="ECO:0000313" key="2">
    <source>
        <dbReference type="EMBL" id="TQM98703.1"/>
    </source>
</evidence>
<evidence type="ECO:0000313" key="3">
    <source>
        <dbReference type="Proteomes" id="UP000319804"/>
    </source>
</evidence>
<gene>
    <name evidence="2" type="ORF">FHX68_1402</name>
</gene>
<dbReference type="EMBL" id="VFPS01000002">
    <property type="protein sequence ID" value="TQM98703.1"/>
    <property type="molecule type" value="Genomic_DNA"/>
</dbReference>
<proteinExistence type="predicted"/>
<keyword evidence="3" id="KW-1185">Reference proteome</keyword>
<sequence>MMLVACASIPIGALLFVALRWTFTTWNAWQFSLRPELENWTVPSLGTEIPALAWAIGFTLVSLVVAFAIVQRRTSSAP</sequence>
<protein>
    <submittedName>
        <fullName evidence="2">Uncharacterized protein</fullName>
    </submittedName>
</protein>
<name>A0A543KUE9_9MICO</name>
<reference evidence="2 3" key="1">
    <citation type="submission" date="2019-06" db="EMBL/GenBank/DDBJ databases">
        <title>Sequencing the genomes of 1000 actinobacteria strains.</title>
        <authorList>
            <person name="Klenk H.-P."/>
        </authorList>
    </citation>
    <scope>NUCLEOTIDE SEQUENCE [LARGE SCALE GENOMIC DNA]</scope>
    <source>
        <strain evidence="2 3">DSM 20427</strain>
    </source>
</reference>
<comment type="caution">
    <text evidence="2">The sequence shown here is derived from an EMBL/GenBank/DDBJ whole genome shotgun (WGS) entry which is preliminary data.</text>
</comment>
<feature type="transmembrane region" description="Helical" evidence="1">
    <location>
        <begin position="51"/>
        <end position="70"/>
    </location>
</feature>
<organism evidence="2 3">
    <name type="scientific">Microbacterium lacticum</name>
    <dbReference type="NCBI Taxonomy" id="33885"/>
    <lineage>
        <taxon>Bacteria</taxon>
        <taxon>Bacillati</taxon>
        <taxon>Actinomycetota</taxon>
        <taxon>Actinomycetes</taxon>
        <taxon>Micrococcales</taxon>
        <taxon>Microbacteriaceae</taxon>
        <taxon>Microbacterium</taxon>
    </lineage>
</organism>
<accession>A0A543KUE9</accession>
<dbReference type="AlphaFoldDB" id="A0A543KUE9"/>
<keyword evidence="1" id="KW-0812">Transmembrane</keyword>
<dbReference type="Proteomes" id="UP000319804">
    <property type="component" value="Unassembled WGS sequence"/>
</dbReference>
<evidence type="ECO:0000256" key="1">
    <source>
        <dbReference type="SAM" id="Phobius"/>
    </source>
</evidence>